<sequence length="374" mass="40717">MAREKGEHTNVNGTNNTTDSKPNTYFGYTPTQIKGTAWDCANLATVTFLTSTSIAALQSPFKAWILNLSKDGSFSSAYKGGVFGFVRAAYSGYTASLSSSAIRSAYVTGAKNNRPVELMTEGMAKEENLVVKDEGLKKALFRAKMGYVTVAALGEIFVTQIPESLSLLRKIPRLLPPNFKWYTLNNAYQLMSGGFMARYLSGVVSFTSLCIIEDQIAEALPIKDKKTKHFMAGALSGAIAATCSYPFAAFKDYTLVRATVNNGKLVNKKATSIIVDMTKQFWTSPKEVANSVVIHALKQLPLRIALVAGIFGTVGFVNETCGPAPLDEVIPERFRPSSTRNQNCFFSNSSSSVVIEEVEPTKEEAVEQRQTGPK</sequence>
<name>A0A098G7K4_9GAMM</name>
<dbReference type="Pfam" id="PF18405">
    <property type="entry name" value="SLC25_like"/>
    <property type="match status" value="1"/>
</dbReference>
<dbReference type="HOGENOM" id="CLU_739254_0_0_6"/>
<gene>
    <name evidence="2" type="ORF">LFA_3094</name>
</gene>
<dbReference type="KEGG" id="lfa:LFA_3094"/>
<keyword evidence="3" id="KW-1185">Reference proteome</keyword>
<feature type="region of interest" description="Disordered" evidence="1">
    <location>
        <begin position="1"/>
        <end position="23"/>
    </location>
</feature>
<accession>A0A098G7K4</accession>
<evidence type="ECO:0000256" key="1">
    <source>
        <dbReference type="SAM" id="MobiDB-lite"/>
    </source>
</evidence>
<dbReference type="Proteomes" id="UP000032430">
    <property type="component" value="Chromosome I"/>
</dbReference>
<evidence type="ECO:0000313" key="3">
    <source>
        <dbReference type="Proteomes" id="UP000032430"/>
    </source>
</evidence>
<dbReference type="EMBL" id="LN614827">
    <property type="protein sequence ID" value="CEG58437.1"/>
    <property type="molecule type" value="Genomic_DNA"/>
</dbReference>
<reference evidence="3" key="1">
    <citation type="submission" date="2014-09" db="EMBL/GenBank/DDBJ databases">
        <authorList>
            <person name="Gomez-Valero L."/>
        </authorList>
    </citation>
    <scope>NUCLEOTIDE SEQUENCE [LARGE SCALE GENOMIC DNA]</scope>
    <source>
        <strain evidence="3">ATCC700992</strain>
    </source>
</reference>
<evidence type="ECO:0000313" key="2">
    <source>
        <dbReference type="EMBL" id="CEG58437.1"/>
    </source>
</evidence>
<dbReference type="RefSeq" id="WP_052673983.1">
    <property type="nucleotide sequence ID" value="NZ_LN614827.1"/>
</dbReference>
<dbReference type="InterPro" id="IPR041000">
    <property type="entry name" value="Serine_protease"/>
</dbReference>
<proteinExistence type="predicted"/>
<protein>
    <recommendedName>
        <fullName evidence="4">Periplasmic ligand-binding sensor domain protein</fullName>
    </recommendedName>
</protein>
<feature type="compositionally biased region" description="Polar residues" evidence="1">
    <location>
        <begin position="9"/>
        <end position="23"/>
    </location>
</feature>
<dbReference type="OrthoDB" id="5633477at2"/>
<organism evidence="2 3">
    <name type="scientific">Legionella fallonii LLAP-10</name>
    <dbReference type="NCBI Taxonomy" id="1212491"/>
    <lineage>
        <taxon>Bacteria</taxon>
        <taxon>Pseudomonadati</taxon>
        <taxon>Pseudomonadota</taxon>
        <taxon>Gammaproteobacteria</taxon>
        <taxon>Legionellales</taxon>
        <taxon>Legionellaceae</taxon>
        <taxon>Legionella</taxon>
    </lineage>
</organism>
<evidence type="ECO:0008006" key="4">
    <source>
        <dbReference type="Google" id="ProtNLM"/>
    </source>
</evidence>
<dbReference type="AlphaFoldDB" id="A0A098G7K4"/>